<keyword evidence="2" id="KW-1185">Reference proteome</keyword>
<dbReference type="Proteomes" id="UP001060215">
    <property type="component" value="Chromosome 5"/>
</dbReference>
<name>A0ACC0HBI2_9ERIC</name>
<proteinExistence type="predicted"/>
<organism evidence="1 2">
    <name type="scientific">Camellia lanceoleosa</name>
    <dbReference type="NCBI Taxonomy" id="1840588"/>
    <lineage>
        <taxon>Eukaryota</taxon>
        <taxon>Viridiplantae</taxon>
        <taxon>Streptophyta</taxon>
        <taxon>Embryophyta</taxon>
        <taxon>Tracheophyta</taxon>
        <taxon>Spermatophyta</taxon>
        <taxon>Magnoliopsida</taxon>
        <taxon>eudicotyledons</taxon>
        <taxon>Gunneridae</taxon>
        <taxon>Pentapetalae</taxon>
        <taxon>asterids</taxon>
        <taxon>Ericales</taxon>
        <taxon>Theaceae</taxon>
        <taxon>Camellia</taxon>
    </lineage>
</organism>
<reference evidence="1 2" key="1">
    <citation type="journal article" date="2022" name="Plant J.">
        <title>Chromosome-level genome of Camellia lanceoleosa provides a valuable resource for understanding genome evolution and self-incompatibility.</title>
        <authorList>
            <person name="Gong W."/>
            <person name="Xiao S."/>
            <person name="Wang L."/>
            <person name="Liao Z."/>
            <person name="Chang Y."/>
            <person name="Mo W."/>
            <person name="Hu G."/>
            <person name="Li W."/>
            <person name="Zhao G."/>
            <person name="Zhu H."/>
            <person name="Hu X."/>
            <person name="Ji K."/>
            <person name="Xiang X."/>
            <person name="Song Q."/>
            <person name="Yuan D."/>
            <person name="Jin S."/>
            <person name="Zhang L."/>
        </authorList>
    </citation>
    <scope>NUCLEOTIDE SEQUENCE [LARGE SCALE GENOMIC DNA]</scope>
    <source>
        <strain evidence="1">SQ_2022a</strain>
    </source>
</reference>
<sequence>MHGRERERERERESFQEEGRRRKGEGFMGYQIQTKNCGKIILSILLSSSLIGILIALAFHASTEETEGNTEVLEGNIQP</sequence>
<protein>
    <submittedName>
        <fullName evidence="1">Uncharacterized protein</fullName>
    </submittedName>
</protein>
<gene>
    <name evidence="1" type="ORF">LOK49_LG06G02053</name>
</gene>
<evidence type="ECO:0000313" key="1">
    <source>
        <dbReference type="EMBL" id="KAI8010268.1"/>
    </source>
</evidence>
<accession>A0ACC0HBI2</accession>
<evidence type="ECO:0000313" key="2">
    <source>
        <dbReference type="Proteomes" id="UP001060215"/>
    </source>
</evidence>
<comment type="caution">
    <text evidence="1">The sequence shown here is derived from an EMBL/GenBank/DDBJ whole genome shotgun (WGS) entry which is preliminary data.</text>
</comment>
<dbReference type="EMBL" id="CM045762">
    <property type="protein sequence ID" value="KAI8010268.1"/>
    <property type="molecule type" value="Genomic_DNA"/>
</dbReference>